<dbReference type="AlphaFoldDB" id="A0A6I4HU33"/>
<gene>
    <name evidence="1" type="ORF">GO620_002430</name>
</gene>
<accession>A0A6I4HU33</accession>
<organism evidence="1 2">
    <name type="scientific">Mucilaginibacter ginkgonis</name>
    <dbReference type="NCBI Taxonomy" id="2682091"/>
    <lineage>
        <taxon>Bacteria</taxon>
        <taxon>Pseudomonadati</taxon>
        <taxon>Bacteroidota</taxon>
        <taxon>Sphingobacteriia</taxon>
        <taxon>Sphingobacteriales</taxon>
        <taxon>Sphingobacteriaceae</taxon>
        <taxon>Mucilaginibacter</taxon>
    </lineage>
</organism>
<protein>
    <recommendedName>
        <fullName evidence="3">Phage portal protein</fullName>
    </recommendedName>
</protein>
<proteinExistence type="predicted"/>
<dbReference type="EMBL" id="CP066775">
    <property type="protein sequence ID" value="QQL50331.1"/>
    <property type="molecule type" value="Genomic_DNA"/>
</dbReference>
<sequence>MKTYLPQIERRILVRPNQTYGILNYDADNAYPQRMLRLVAGSPTAKDCWNKRARYITGKGFARPDIGNVVINNAGLTLSKLLKAIATDKALFTGFGIHINYNANYNVASVNYIKFEDIRMGDSDCKETIGKYAVYSDWGKKTWKSITRSKISFIDRYNPDPEVIIEQVVAAGGWDNYKGQLFYFNPEVDDYPLIEADSVWEDFETEAGIKIFNNREVTTGFLPSTMLFMQSRREEADNNRTLEIGLPQGANAPSQLEKDLGIFQGAKSSQKIIVIEYEDENAKPQFEPYPIQNNDRLFEITERSVEARIIKGFSVPKELINAEKASGLSNGSEKKQAIREFNDNTASDRQDLSETFAEIFSNFYYEINPSGDWSILPLSIEIADDNIGSIAGSEINSILLSNLPPENKIAVLIYAYGLKQNDAEAMVVANPSKQKKL</sequence>
<reference evidence="1 2" key="1">
    <citation type="submission" date="2020-12" db="EMBL/GenBank/DDBJ databases">
        <title>HMF7856_wgs.fasta genome submission.</title>
        <authorList>
            <person name="Kang H."/>
            <person name="Kim H."/>
            <person name="Joh K."/>
        </authorList>
    </citation>
    <scope>NUCLEOTIDE SEQUENCE [LARGE SCALE GENOMIC DNA]</scope>
    <source>
        <strain evidence="1 2">HMF7856</strain>
    </source>
</reference>
<dbReference type="RefSeq" id="WP_157522418.1">
    <property type="nucleotide sequence ID" value="NZ_CP066775.1"/>
</dbReference>
<dbReference type="KEGG" id="mgik:GO620_002430"/>
<evidence type="ECO:0008006" key="3">
    <source>
        <dbReference type="Google" id="ProtNLM"/>
    </source>
</evidence>
<dbReference type="Proteomes" id="UP000429232">
    <property type="component" value="Chromosome"/>
</dbReference>
<evidence type="ECO:0000313" key="2">
    <source>
        <dbReference type="Proteomes" id="UP000429232"/>
    </source>
</evidence>
<evidence type="ECO:0000313" key="1">
    <source>
        <dbReference type="EMBL" id="QQL50331.1"/>
    </source>
</evidence>
<name>A0A6I4HU33_9SPHI</name>
<keyword evidence="2" id="KW-1185">Reference proteome</keyword>